<organism evidence="1 2">
    <name type="scientific">Auriscalpium vulgare</name>
    <dbReference type="NCBI Taxonomy" id="40419"/>
    <lineage>
        <taxon>Eukaryota</taxon>
        <taxon>Fungi</taxon>
        <taxon>Dikarya</taxon>
        <taxon>Basidiomycota</taxon>
        <taxon>Agaricomycotina</taxon>
        <taxon>Agaricomycetes</taxon>
        <taxon>Russulales</taxon>
        <taxon>Auriscalpiaceae</taxon>
        <taxon>Auriscalpium</taxon>
    </lineage>
</organism>
<protein>
    <submittedName>
        <fullName evidence="1">Uncharacterized protein</fullName>
    </submittedName>
</protein>
<dbReference type="EMBL" id="MU275861">
    <property type="protein sequence ID" value="KAI0050478.1"/>
    <property type="molecule type" value="Genomic_DNA"/>
</dbReference>
<name>A0ACB8S330_9AGAM</name>
<accession>A0ACB8S330</accession>
<evidence type="ECO:0000313" key="2">
    <source>
        <dbReference type="Proteomes" id="UP000814033"/>
    </source>
</evidence>
<comment type="caution">
    <text evidence="1">The sequence shown here is derived from an EMBL/GenBank/DDBJ whole genome shotgun (WGS) entry which is preliminary data.</text>
</comment>
<reference evidence="1" key="1">
    <citation type="submission" date="2021-02" db="EMBL/GenBank/DDBJ databases">
        <authorList>
            <consortium name="DOE Joint Genome Institute"/>
            <person name="Ahrendt S."/>
            <person name="Looney B.P."/>
            <person name="Miyauchi S."/>
            <person name="Morin E."/>
            <person name="Drula E."/>
            <person name="Courty P.E."/>
            <person name="Chicoki N."/>
            <person name="Fauchery L."/>
            <person name="Kohler A."/>
            <person name="Kuo A."/>
            <person name="Labutti K."/>
            <person name="Pangilinan J."/>
            <person name="Lipzen A."/>
            <person name="Riley R."/>
            <person name="Andreopoulos W."/>
            <person name="He G."/>
            <person name="Johnson J."/>
            <person name="Barry K.W."/>
            <person name="Grigoriev I.V."/>
            <person name="Nagy L."/>
            <person name="Hibbett D."/>
            <person name="Henrissat B."/>
            <person name="Matheny P.B."/>
            <person name="Labbe J."/>
            <person name="Martin F."/>
        </authorList>
    </citation>
    <scope>NUCLEOTIDE SEQUENCE</scope>
    <source>
        <strain evidence="1">FP105234-sp</strain>
    </source>
</reference>
<proteinExistence type="predicted"/>
<sequence>MITFPPSEALRSRDRWFLGAVFCAGLVLAAFTYSARRRWATHPGARVPEAVGVELLGMHGMMGGTALLQLLFPPPYPRDQLLILLPILLCGMTLVDSSIFSSLRWNRPGRVATLMHPQLEGILLIHAPGPISSSICSSDFC</sequence>
<keyword evidence="2" id="KW-1185">Reference proteome</keyword>
<gene>
    <name evidence="1" type="ORF">FA95DRAFT_1555601</name>
</gene>
<evidence type="ECO:0000313" key="1">
    <source>
        <dbReference type="EMBL" id="KAI0050478.1"/>
    </source>
</evidence>
<dbReference type="Proteomes" id="UP000814033">
    <property type="component" value="Unassembled WGS sequence"/>
</dbReference>
<reference evidence="1" key="2">
    <citation type="journal article" date="2022" name="New Phytol.">
        <title>Evolutionary transition to the ectomycorrhizal habit in the genomes of a hyperdiverse lineage of mushroom-forming fungi.</title>
        <authorList>
            <person name="Looney B."/>
            <person name="Miyauchi S."/>
            <person name="Morin E."/>
            <person name="Drula E."/>
            <person name="Courty P.E."/>
            <person name="Kohler A."/>
            <person name="Kuo A."/>
            <person name="LaButti K."/>
            <person name="Pangilinan J."/>
            <person name="Lipzen A."/>
            <person name="Riley R."/>
            <person name="Andreopoulos W."/>
            <person name="He G."/>
            <person name="Johnson J."/>
            <person name="Nolan M."/>
            <person name="Tritt A."/>
            <person name="Barry K.W."/>
            <person name="Grigoriev I.V."/>
            <person name="Nagy L.G."/>
            <person name="Hibbett D."/>
            <person name="Henrissat B."/>
            <person name="Matheny P.B."/>
            <person name="Labbe J."/>
            <person name="Martin F.M."/>
        </authorList>
    </citation>
    <scope>NUCLEOTIDE SEQUENCE</scope>
    <source>
        <strain evidence="1">FP105234-sp</strain>
    </source>
</reference>